<dbReference type="Pfam" id="PF00015">
    <property type="entry name" value="MCPsignal"/>
    <property type="match status" value="1"/>
</dbReference>
<evidence type="ECO:0000256" key="5">
    <source>
        <dbReference type="SAM" id="Phobius"/>
    </source>
</evidence>
<dbReference type="PROSITE" id="PS50111">
    <property type="entry name" value="CHEMOTAXIS_TRANSDUC_2"/>
    <property type="match status" value="1"/>
</dbReference>
<evidence type="ECO:0000256" key="1">
    <source>
        <dbReference type="ARBA" id="ARBA00004370"/>
    </source>
</evidence>
<dbReference type="AlphaFoldDB" id="A0A330M5I2"/>
<dbReference type="SMART" id="SM00283">
    <property type="entry name" value="MA"/>
    <property type="match status" value="1"/>
</dbReference>
<feature type="transmembrane region" description="Helical" evidence="5">
    <location>
        <begin position="7"/>
        <end position="28"/>
    </location>
</feature>
<keyword evidence="5" id="KW-0812">Transmembrane</keyword>
<dbReference type="PANTHER" id="PTHR32089:SF55">
    <property type="entry name" value="METHYL ACCEPTING SENSORY TRANSDUCER WITH CACHE_2 SMALL MOLECULE BINDING DOMAIN"/>
    <property type="match status" value="1"/>
</dbReference>
<evidence type="ECO:0000313" key="9">
    <source>
        <dbReference type="Proteomes" id="UP000250123"/>
    </source>
</evidence>
<accession>A0A330M5I2</accession>
<keyword evidence="5" id="KW-0472">Membrane</keyword>
<reference evidence="9" key="1">
    <citation type="submission" date="2018-06" db="EMBL/GenBank/DDBJ databases">
        <authorList>
            <person name="Cea G.-C."/>
            <person name="William W."/>
        </authorList>
    </citation>
    <scope>NUCLEOTIDE SEQUENCE [LARGE SCALE GENOMIC DNA]</scope>
    <source>
        <strain evidence="9">DB21MT-2</strain>
    </source>
</reference>
<feature type="domain" description="Methyl-accepting transducer" evidence="6">
    <location>
        <begin position="359"/>
        <end position="595"/>
    </location>
</feature>
<dbReference type="GO" id="GO:0016020">
    <property type="term" value="C:membrane"/>
    <property type="evidence" value="ECO:0007669"/>
    <property type="project" value="UniProtKB-SubCell"/>
</dbReference>
<keyword evidence="2 4" id="KW-0807">Transducer</keyword>
<dbReference type="PANTHER" id="PTHR32089">
    <property type="entry name" value="METHYL-ACCEPTING CHEMOTAXIS PROTEIN MCPB"/>
    <property type="match status" value="1"/>
</dbReference>
<dbReference type="CDD" id="cd06225">
    <property type="entry name" value="HAMP"/>
    <property type="match status" value="1"/>
</dbReference>
<dbReference type="KEGG" id="sbk:SHEWBE_1048"/>
<organism evidence="8 9">
    <name type="scientific">Shewanella benthica</name>
    <dbReference type="NCBI Taxonomy" id="43661"/>
    <lineage>
        <taxon>Bacteria</taxon>
        <taxon>Pseudomonadati</taxon>
        <taxon>Pseudomonadota</taxon>
        <taxon>Gammaproteobacteria</taxon>
        <taxon>Alteromonadales</taxon>
        <taxon>Shewanellaceae</taxon>
        <taxon>Shewanella</taxon>
    </lineage>
</organism>
<dbReference type="Gene3D" id="1.10.287.950">
    <property type="entry name" value="Methyl-accepting chemotaxis protein"/>
    <property type="match status" value="1"/>
</dbReference>
<dbReference type="InterPro" id="IPR029151">
    <property type="entry name" value="Sensor-like_sf"/>
</dbReference>
<dbReference type="PROSITE" id="PS50885">
    <property type="entry name" value="HAMP"/>
    <property type="match status" value="1"/>
</dbReference>
<dbReference type="CDD" id="cd11386">
    <property type="entry name" value="MCP_signal"/>
    <property type="match status" value="1"/>
</dbReference>
<dbReference type="Gene3D" id="3.30.450.20">
    <property type="entry name" value="PAS domain"/>
    <property type="match status" value="2"/>
</dbReference>
<dbReference type="EMBL" id="LS483452">
    <property type="protein sequence ID" value="SQH75017.1"/>
    <property type="molecule type" value="Genomic_DNA"/>
</dbReference>
<dbReference type="InterPro" id="IPR003660">
    <property type="entry name" value="HAMP_dom"/>
</dbReference>
<dbReference type="GO" id="GO:0007165">
    <property type="term" value="P:signal transduction"/>
    <property type="evidence" value="ECO:0007669"/>
    <property type="project" value="UniProtKB-KW"/>
</dbReference>
<dbReference type="SUPFAM" id="SSF58104">
    <property type="entry name" value="Methyl-accepting chemotaxis protein (MCP) signaling domain"/>
    <property type="match status" value="1"/>
</dbReference>
<keyword evidence="5" id="KW-1133">Transmembrane helix</keyword>
<comment type="similarity">
    <text evidence="3">Belongs to the methyl-accepting chemotaxis (MCP) protein family.</text>
</comment>
<dbReference type="Proteomes" id="UP000250123">
    <property type="component" value="Chromosome SHEWBE"/>
</dbReference>
<evidence type="ECO:0000259" key="6">
    <source>
        <dbReference type="PROSITE" id="PS50111"/>
    </source>
</evidence>
<proteinExistence type="inferred from homology"/>
<dbReference type="Pfam" id="PF00672">
    <property type="entry name" value="HAMP"/>
    <property type="match status" value="1"/>
</dbReference>
<dbReference type="FunFam" id="1.10.287.950:FF:000001">
    <property type="entry name" value="Methyl-accepting chemotaxis sensory transducer"/>
    <property type="match status" value="1"/>
</dbReference>
<dbReference type="GO" id="GO:0006935">
    <property type="term" value="P:chemotaxis"/>
    <property type="evidence" value="ECO:0007669"/>
    <property type="project" value="UniProtKB-ARBA"/>
</dbReference>
<evidence type="ECO:0000256" key="2">
    <source>
        <dbReference type="ARBA" id="ARBA00023224"/>
    </source>
</evidence>
<dbReference type="CDD" id="cd18774">
    <property type="entry name" value="PDC2_HK_sensor"/>
    <property type="match status" value="1"/>
</dbReference>
<name>A0A330M5I2_9GAMM</name>
<dbReference type="SMART" id="SM00304">
    <property type="entry name" value="HAMP"/>
    <property type="match status" value="1"/>
</dbReference>
<evidence type="ECO:0000256" key="3">
    <source>
        <dbReference type="ARBA" id="ARBA00029447"/>
    </source>
</evidence>
<evidence type="ECO:0000313" key="8">
    <source>
        <dbReference type="EMBL" id="SQH75017.1"/>
    </source>
</evidence>
<comment type="subcellular location">
    <subcellularLocation>
        <location evidence="1">Membrane</location>
    </subcellularLocation>
</comment>
<protein>
    <submittedName>
        <fullName evidence="8">Methyl-accepting chemotaxis protein</fullName>
    </submittedName>
</protein>
<sequence length="632" mass="68213">MLDFKKALISSSVILLTISLLVSNWLSYTYIRDTTIQSVNEKSLALINYESNKLKTWFDNQVLAVDSVVKNYKNGMIDKDFSLVARLAQSGSHLTNICLGFESGIAYSSTNDHGWTNGMSPADYDPRVRPWYQQGRSANGLDITDIYIDKYTGELGISIVASLGDGAIFGSIELSRLEASVKGINFPGAYAVIADDSGKFMASSSGDYRLGDRFSDIGLSHVERQMLSNTATQQEYSLDGVDKLAFTKAIELVNGKRWYLFIGVDKAVAYAGVDKALKNAIMLSLVMLLISVLTSLGILKVLYRPILELKEMVSALSTGNGDLTRRLTVSSNDDLGQISAGINRFIASLQAMMLEIKEAANNISHSAERLRAQTDSNAEILNAHTQETEQVVTAIEEMSATANDVANNASETALFTQNTHSQATKSQVAVAQAEETVAQLALEVDKTAADIAAIDKDTLDITNVLKVIGDIADQTNLLALNAAIEAARAGEQGRGFAVVADEVRALAARTQTSTAEIECTLANLRLGADAAMLAMQATKDTCQKTSQATHQVAEDLGVISDSVEQITELNTQIATAAEEQNAVSAEITRNISSMSEMVAELAVNGEKTLNETIELTAAQRQLNTLVEQFKLK</sequence>
<evidence type="ECO:0000259" key="7">
    <source>
        <dbReference type="PROSITE" id="PS50885"/>
    </source>
</evidence>
<dbReference type="InterPro" id="IPR004089">
    <property type="entry name" value="MCPsignal_dom"/>
</dbReference>
<dbReference type="SUPFAM" id="SSF103190">
    <property type="entry name" value="Sensory domain-like"/>
    <property type="match status" value="1"/>
</dbReference>
<feature type="domain" description="HAMP" evidence="7">
    <location>
        <begin position="300"/>
        <end position="354"/>
    </location>
</feature>
<evidence type="ECO:0000256" key="4">
    <source>
        <dbReference type="PROSITE-ProRule" id="PRU00284"/>
    </source>
</evidence>
<gene>
    <name evidence="8" type="ORF">SHEWBE_1048</name>
</gene>